<dbReference type="EMBL" id="DUZY01000007">
    <property type="protein sequence ID" value="DAD45362.1"/>
    <property type="molecule type" value="Genomic_DNA"/>
</dbReference>
<feature type="domain" description="GW" evidence="1">
    <location>
        <begin position="79"/>
        <end position="115"/>
    </location>
</feature>
<sequence length="131" mass="14538">MCTWGGRGPFGSYGGRGDIGGRGGCGRGWNTTTRFCTHCVLEGYIIAYCRDLYGVRFCSHCHHEGHTLKYFCLLKKTRSYENQTIYHDGMTNTSLQTIATNNQLDGKTMTISKEEYNRLIAATSSSTSTLA</sequence>
<evidence type="ECO:0000259" key="1">
    <source>
        <dbReference type="Pfam" id="PF13457"/>
    </source>
</evidence>
<accession>A0A822ZJS0</accession>
<keyword evidence="3" id="KW-1185">Reference proteome</keyword>
<evidence type="ECO:0000313" key="2">
    <source>
        <dbReference type="EMBL" id="DAD45362.1"/>
    </source>
</evidence>
<organism evidence="2 3">
    <name type="scientific">Nelumbo nucifera</name>
    <name type="common">Sacred lotus</name>
    <dbReference type="NCBI Taxonomy" id="4432"/>
    <lineage>
        <taxon>Eukaryota</taxon>
        <taxon>Viridiplantae</taxon>
        <taxon>Streptophyta</taxon>
        <taxon>Embryophyta</taxon>
        <taxon>Tracheophyta</taxon>
        <taxon>Spermatophyta</taxon>
        <taxon>Magnoliopsida</taxon>
        <taxon>Proteales</taxon>
        <taxon>Nelumbonaceae</taxon>
        <taxon>Nelumbo</taxon>
    </lineage>
</organism>
<comment type="caution">
    <text evidence="2">The sequence shown here is derived from an EMBL/GenBank/DDBJ whole genome shotgun (WGS) entry which is preliminary data.</text>
</comment>
<name>A0A822ZJS0_NELNU</name>
<gene>
    <name evidence="2" type="ORF">HUJ06_003593</name>
</gene>
<dbReference type="Pfam" id="PF13457">
    <property type="entry name" value="GW"/>
    <property type="match status" value="1"/>
</dbReference>
<proteinExistence type="predicted"/>
<dbReference type="AlphaFoldDB" id="A0A822ZJS0"/>
<dbReference type="Proteomes" id="UP000607653">
    <property type="component" value="Unassembled WGS sequence"/>
</dbReference>
<protein>
    <recommendedName>
        <fullName evidence="1">GW domain-containing protein</fullName>
    </recommendedName>
</protein>
<reference evidence="2 3" key="1">
    <citation type="journal article" date="2020" name="Mol. Biol. Evol.">
        <title>Distinct Expression and Methylation Patterns for Genes with Different Fates following a Single Whole-Genome Duplication in Flowering Plants.</title>
        <authorList>
            <person name="Shi T."/>
            <person name="Rahmani R.S."/>
            <person name="Gugger P.F."/>
            <person name="Wang M."/>
            <person name="Li H."/>
            <person name="Zhang Y."/>
            <person name="Li Z."/>
            <person name="Wang Q."/>
            <person name="Van de Peer Y."/>
            <person name="Marchal K."/>
            <person name="Chen J."/>
        </authorList>
    </citation>
    <scope>NUCLEOTIDE SEQUENCE [LARGE SCALE GENOMIC DNA]</scope>
    <source>
        <tissue evidence="2">Leaf</tissue>
    </source>
</reference>
<evidence type="ECO:0000313" key="3">
    <source>
        <dbReference type="Proteomes" id="UP000607653"/>
    </source>
</evidence>
<dbReference type="InterPro" id="IPR025987">
    <property type="entry name" value="GW_dom"/>
</dbReference>